<sequence>MPDPDNYDDEAQFCIPFVGDSE</sequence>
<name>A0A9Q0S9I9_9DIPT</name>
<keyword evidence="3" id="KW-1185">Reference proteome</keyword>
<reference evidence="2" key="1">
    <citation type="submission" date="2022-07" db="EMBL/GenBank/DDBJ databases">
        <authorList>
            <person name="Trinca V."/>
            <person name="Uliana J.V.C."/>
            <person name="Torres T.T."/>
            <person name="Ward R.J."/>
            <person name="Monesi N."/>
        </authorList>
    </citation>
    <scope>NUCLEOTIDE SEQUENCE</scope>
    <source>
        <strain evidence="2">HSMRA1968</strain>
        <tissue evidence="2">Whole embryos</tissue>
    </source>
</reference>
<evidence type="ECO:0000256" key="1">
    <source>
        <dbReference type="SAM" id="MobiDB-lite"/>
    </source>
</evidence>
<dbReference type="AlphaFoldDB" id="A0A9Q0S9I9"/>
<evidence type="ECO:0000313" key="2">
    <source>
        <dbReference type="EMBL" id="KAJ6648425.1"/>
    </source>
</evidence>
<gene>
    <name evidence="2" type="ORF">Bhyg_03653</name>
</gene>
<accession>A0A9Q0S9I9</accession>
<feature type="region of interest" description="Disordered" evidence="1">
    <location>
        <begin position="1"/>
        <end position="22"/>
    </location>
</feature>
<feature type="compositionally biased region" description="Acidic residues" evidence="1">
    <location>
        <begin position="1"/>
        <end position="11"/>
    </location>
</feature>
<dbReference type="Proteomes" id="UP001151699">
    <property type="component" value="Chromosome A"/>
</dbReference>
<dbReference type="EMBL" id="WJQU01000001">
    <property type="protein sequence ID" value="KAJ6648425.1"/>
    <property type="molecule type" value="Genomic_DNA"/>
</dbReference>
<organism evidence="2 3">
    <name type="scientific">Pseudolycoriella hygida</name>
    <dbReference type="NCBI Taxonomy" id="35572"/>
    <lineage>
        <taxon>Eukaryota</taxon>
        <taxon>Metazoa</taxon>
        <taxon>Ecdysozoa</taxon>
        <taxon>Arthropoda</taxon>
        <taxon>Hexapoda</taxon>
        <taxon>Insecta</taxon>
        <taxon>Pterygota</taxon>
        <taxon>Neoptera</taxon>
        <taxon>Endopterygota</taxon>
        <taxon>Diptera</taxon>
        <taxon>Nematocera</taxon>
        <taxon>Sciaroidea</taxon>
        <taxon>Sciaridae</taxon>
        <taxon>Pseudolycoriella</taxon>
    </lineage>
</organism>
<evidence type="ECO:0000313" key="3">
    <source>
        <dbReference type="Proteomes" id="UP001151699"/>
    </source>
</evidence>
<proteinExistence type="predicted"/>
<protein>
    <submittedName>
        <fullName evidence="2">Uncharacterized protein</fullName>
    </submittedName>
</protein>
<comment type="caution">
    <text evidence="2">The sequence shown here is derived from an EMBL/GenBank/DDBJ whole genome shotgun (WGS) entry which is preliminary data.</text>
</comment>